<dbReference type="InterPro" id="IPR011990">
    <property type="entry name" value="TPR-like_helical_dom_sf"/>
</dbReference>
<organism evidence="6 7">
    <name type="scientific">Thermoflavifilum aggregans</name>
    <dbReference type="NCBI Taxonomy" id="454188"/>
    <lineage>
        <taxon>Bacteria</taxon>
        <taxon>Pseudomonadati</taxon>
        <taxon>Bacteroidota</taxon>
        <taxon>Chitinophagia</taxon>
        <taxon>Chitinophagales</taxon>
        <taxon>Chitinophagaceae</taxon>
        <taxon>Thermoflavifilum</taxon>
    </lineage>
</organism>
<evidence type="ECO:0000256" key="3">
    <source>
        <dbReference type="PROSITE-ProRule" id="PRU00339"/>
    </source>
</evidence>
<evidence type="ECO:0000256" key="4">
    <source>
        <dbReference type="SAM" id="SignalP"/>
    </source>
</evidence>
<protein>
    <submittedName>
        <fullName evidence="6">YaiO family outer membrane protein</fullName>
    </submittedName>
</protein>
<feature type="repeat" description="TPR" evidence="3">
    <location>
        <begin position="680"/>
        <end position="713"/>
    </location>
</feature>
<comment type="caution">
    <text evidence="6">The sequence shown here is derived from an EMBL/GenBank/DDBJ whole genome shotgun (WGS) entry which is preliminary data.</text>
</comment>
<accession>A0A2M9CY90</accession>
<dbReference type="Gene3D" id="1.25.40.10">
    <property type="entry name" value="Tetratricopeptide repeat domain"/>
    <property type="match status" value="6"/>
</dbReference>
<evidence type="ECO:0000256" key="1">
    <source>
        <dbReference type="ARBA" id="ARBA00022737"/>
    </source>
</evidence>
<keyword evidence="7" id="KW-1185">Reference proteome</keyword>
<reference evidence="6 7" key="1">
    <citation type="submission" date="2017-11" db="EMBL/GenBank/DDBJ databases">
        <title>Genomic Encyclopedia of Archaeal and Bacterial Type Strains, Phase II (KMG-II): From Individual Species to Whole Genera.</title>
        <authorList>
            <person name="Goeker M."/>
        </authorList>
    </citation>
    <scope>NUCLEOTIDE SEQUENCE [LARGE SCALE GENOMIC DNA]</scope>
    <source>
        <strain evidence="6 7">DSM 27268</strain>
    </source>
</reference>
<evidence type="ECO:0000313" key="6">
    <source>
        <dbReference type="EMBL" id="PJJ76708.1"/>
    </source>
</evidence>
<dbReference type="RefSeq" id="WP_169924880.1">
    <property type="nucleotide sequence ID" value="NZ_PGFG01000001.1"/>
</dbReference>
<dbReference type="Proteomes" id="UP000230000">
    <property type="component" value="Unassembled WGS sequence"/>
</dbReference>
<keyword evidence="4" id="KW-0732">Signal</keyword>
<evidence type="ECO:0000313" key="7">
    <source>
        <dbReference type="Proteomes" id="UP000230000"/>
    </source>
</evidence>
<sequence>MSHFVYPAHLFRLSGICVSLLILFSMQQAHAQKISSDDLLKQALYETNVQHQYDKAIALCKQGLALSPDYLDIRLLLGRLYMLTHQYDLARIELSRVLAKQPNNADALTYLINLEMQDKRYDEALCYANTALYYYPDSVFFILKKTAALSAGHQFDEAMQVLQQSMKKLPSQAQLRTAYLDQLITAARSYQDQHNYIRAHAYLQQALQMDAGNRLVLTYLINLEAAYEHYDEALIYANQALQHYPDDPEFIKRKIGILISAKRYLEAEDLLQQLTRKDPRNPEWTKLATYVHLQAARDYVHLMPQYQYAAVLANDPANQEALQALINLYSAQNAYPEALIYANQALQHYPDDTLFLLKKIALLDAMGKYAEAYPLTARLAARYPQHRELKAHLLDELMMVGREFERDQQWDSAASYYQQMLEVDSSYLPAYDRLIALSLEQKQYNLALAFVRRALRLTANPEPYQFREAGILEAAGQYEEAAELTRRLMEAHPQNLRYRQTYLDQLLEAARSRMQQQQPDQAMEDLKPLLALEPGHPEALDLMVNALYQMQQYAAGIAWCDTALQYYPQDKNFLVKKAGLLEASGQYTEAARLLADLLMRYPYDTKLQNSLGENLFLAGKQFAANNQTDSASSYFWTAIRQQPRDTLAWISLINLKASLQQTDSALRIADSALYYIPHSPELLMKKASFLLAAGKSKEALQTLDRLMEIDPHNAAAKALHEQIRIASYHQAIGIDYNFTSFGDRTTTPWNLASLYYQRLPHWGSYDLRINFANRNNRNGHQGEAEVYWNHDSSNISYVDLAFAHDSIFPRLRAAYTFTHYFRKGWQADVGGRYLNFDSSALGSAYLGLGKYFSDYWLYAQAYLTPQNKQLFGAYRATLRYYYSEQRDDYLNLIVGTGISPDDRSRYFGLNHWLSLSATNVALGYQHIFRGQTIVGLTLSWTNQEIQKGIRQNEYDMYVHLVQKF</sequence>
<evidence type="ECO:0000259" key="5">
    <source>
        <dbReference type="Pfam" id="PF19413"/>
    </source>
</evidence>
<keyword evidence="2 3" id="KW-0802">TPR repeat</keyword>
<dbReference type="Pfam" id="PF14559">
    <property type="entry name" value="TPR_19"/>
    <property type="match status" value="4"/>
</dbReference>
<evidence type="ECO:0000256" key="2">
    <source>
        <dbReference type="ARBA" id="ARBA00022803"/>
    </source>
</evidence>
<dbReference type="AlphaFoldDB" id="A0A2M9CY90"/>
<dbReference type="SMART" id="SM00028">
    <property type="entry name" value="TPR"/>
    <property type="match status" value="15"/>
</dbReference>
<dbReference type="InterPro" id="IPR030887">
    <property type="entry name" value="Beta-barrel_YaiO"/>
</dbReference>
<dbReference type="SUPFAM" id="SSF48452">
    <property type="entry name" value="TPR-like"/>
    <property type="match status" value="4"/>
</dbReference>
<dbReference type="EMBL" id="PGFG01000001">
    <property type="protein sequence ID" value="PJJ76708.1"/>
    <property type="molecule type" value="Genomic_DNA"/>
</dbReference>
<dbReference type="NCBIfam" id="TIGR04390">
    <property type="entry name" value="OMP_YaiO_dom"/>
    <property type="match status" value="1"/>
</dbReference>
<dbReference type="InterPro" id="IPR051685">
    <property type="entry name" value="Ycf3/AcsC/BcsC/TPR_MFPF"/>
</dbReference>
<name>A0A2M9CY90_9BACT</name>
<dbReference type="PROSITE" id="PS50005">
    <property type="entry name" value="TPR"/>
    <property type="match status" value="1"/>
</dbReference>
<proteinExistence type="predicted"/>
<dbReference type="Pfam" id="PF19413">
    <property type="entry name" value="YaiO"/>
    <property type="match status" value="1"/>
</dbReference>
<feature type="chain" id="PRO_5014825289" evidence="4">
    <location>
        <begin position="32"/>
        <end position="964"/>
    </location>
</feature>
<gene>
    <name evidence="6" type="ORF">BXY57_2340</name>
</gene>
<feature type="domain" description="YaiO beta-barrel" evidence="5">
    <location>
        <begin position="730"/>
        <end position="902"/>
    </location>
</feature>
<keyword evidence="1" id="KW-0677">Repeat</keyword>
<dbReference type="PANTHER" id="PTHR44943">
    <property type="entry name" value="CELLULOSE SYNTHASE OPERON PROTEIN C"/>
    <property type="match status" value="1"/>
</dbReference>
<dbReference type="PANTHER" id="PTHR44943:SF8">
    <property type="entry name" value="TPR REPEAT-CONTAINING PROTEIN MJ0263"/>
    <property type="match status" value="1"/>
</dbReference>
<dbReference type="InterPro" id="IPR019734">
    <property type="entry name" value="TPR_rpt"/>
</dbReference>
<feature type="signal peptide" evidence="4">
    <location>
        <begin position="1"/>
        <end position="31"/>
    </location>
</feature>